<name>A0ABD0YTR5_9HEMI</name>
<evidence type="ECO:0000313" key="2">
    <source>
        <dbReference type="Proteomes" id="UP001558652"/>
    </source>
</evidence>
<proteinExistence type="predicted"/>
<dbReference type="EMBL" id="JBFDAA010000002">
    <property type="protein sequence ID" value="KAL1139337.1"/>
    <property type="molecule type" value="Genomic_DNA"/>
</dbReference>
<sequence length="103" mass="12242">MHHRGWVLPKNKKAIKRVDKECKEALEHFNTEPAPYLDFLQRFRWTVSASYYMCWYTLQRYPVLSAFGEPCDNLANCFDFERPKGNQDPRANDSLPFACAMYR</sequence>
<organism evidence="1 2">
    <name type="scientific">Ranatra chinensis</name>
    <dbReference type="NCBI Taxonomy" id="642074"/>
    <lineage>
        <taxon>Eukaryota</taxon>
        <taxon>Metazoa</taxon>
        <taxon>Ecdysozoa</taxon>
        <taxon>Arthropoda</taxon>
        <taxon>Hexapoda</taxon>
        <taxon>Insecta</taxon>
        <taxon>Pterygota</taxon>
        <taxon>Neoptera</taxon>
        <taxon>Paraneoptera</taxon>
        <taxon>Hemiptera</taxon>
        <taxon>Heteroptera</taxon>
        <taxon>Panheteroptera</taxon>
        <taxon>Nepomorpha</taxon>
        <taxon>Nepidae</taxon>
        <taxon>Ranatrinae</taxon>
        <taxon>Ranatra</taxon>
    </lineage>
</organism>
<evidence type="ECO:0000313" key="1">
    <source>
        <dbReference type="EMBL" id="KAL1139337.1"/>
    </source>
</evidence>
<gene>
    <name evidence="1" type="ORF">AAG570_006323</name>
</gene>
<reference evidence="1 2" key="1">
    <citation type="submission" date="2024-07" db="EMBL/GenBank/DDBJ databases">
        <title>Chromosome-level genome assembly of the water stick insect Ranatra chinensis (Heteroptera: Nepidae).</title>
        <authorList>
            <person name="Liu X."/>
        </authorList>
    </citation>
    <scope>NUCLEOTIDE SEQUENCE [LARGE SCALE GENOMIC DNA]</scope>
    <source>
        <strain evidence="1">Cailab_2021Rc</strain>
        <tissue evidence="1">Muscle</tissue>
    </source>
</reference>
<dbReference type="AlphaFoldDB" id="A0ABD0YTR5"/>
<dbReference type="Proteomes" id="UP001558652">
    <property type="component" value="Unassembled WGS sequence"/>
</dbReference>
<accession>A0ABD0YTR5</accession>
<protein>
    <submittedName>
        <fullName evidence="1">Uncharacterized protein</fullName>
    </submittedName>
</protein>
<comment type="caution">
    <text evidence="1">The sequence shown here is derived from an EMBL/GenBank/DDBJ whole genome shotgun (WGS) entry which is preliminary data.</text>
</comment>
<keyword evidence="2" id="KW-1185">Reference proteome</keyword>